<sequence length="133" mass="15087">MAEQQQQQIPILKLGTQGPEKQSLFPLMLQTELKRGGTKLAVRNKLYKSIIQKAKEILHSKMVKTGLTNKIEEKRVMVESLMASKREAAESVASLELLQMRRDELIDQLNSGIDGFQRLRALETLLMLELGLI</sequence>
<reference evidence="1 2" key="1">
    <citation type="journal article" date="2024" name="G3 (Bethesda)">
        <title>Genome assembly of Hibiscus sabdariffa L. provides insights into metabolisms of medicinal natural products.</title>
        <authorList>
            <person name="Kim T."/>
        </authorList>
    </citation>
    <scope>NUCLEOTIDE SEQUENCE [LARGE SCALE GENOMIC DNA]</scope>
    <source>
        <strain evidence="1">TK-2024</strain>
        <tissue evidence="1">Old leaves</tissue>
    </source>
</reference>
<name>A0ABR2B651_9ROSI</name>
<keyword evidence="2" id="KW-1185">Reference proteome</keyword>
<protein>
    <submittedName>
        <fullName evidence="1">Uncharacterized protein</fullName>
    </submittedName>
</protein>
<gene>
    <name evidence="1" type="ORF">V6N12_046150</name>
</gene>
<comment type="caution">
    <text evidence="1">The sequence shown here is derived from an EMBL/GenBank/DDBJ whole genome shotgun (WGS) entry which is preliminary data.</text>
</comment>
<accession>A0ABR2B651</accession>
<organism evidence="1 2">
    <name type="scientific">Hibiscus sabdariffa</name>
    <name type="common">roselle</name>
    <dbReference type="NCBI Taxonomy" id="183260"/>
    <lineage>
        <taxon>Eukaryota</taxon>
        <taxon>Viridiplantae</taxon>
        <taxon>Streptophyta</taxon>
        <taxon>Embryophyta</taxon>
        <taxon>Tracheophyta</taxon>
        <taxon>Spermatophyta</taxon>
        <taxon>Magnoliopsida</taxon>
        <taxon>eudicotyledons</taxon>
        <taxon>Gunneridae</taxon>
        <taxon>Pentapetalae</taxon>
        <taxon>rosids</taxon>
        <taxon>malvids</taxon>
        <taxon>Malvales</taxon>
        <taxon>Malvaceae</taxon>
        <taxon>Malvoideae</taxon>
        <taxon>Hibiscus</taxon>
    </lineage>
</organism>
<dbReference type="Proteomes" id="UP001472677">
    <property type="component" value="Unassembled WGS sequence"/>
</dbReference>
<proteinExistence type="predicted"/>
<evidence type="ECO:0000313" key="2">
    <source>
        <dbReference type="Proteomes" id="UP001472677"/>
    </source>
</evidence>
<evidence type="ECO:0000313" key="1">
    <source>
        <dbReference type="EMBL" id="KAK8502364.1"/>
    </source>
</evidence>
<dbReference type="EMBL" id="JBBPBM010000170">
    <property type="protein sequence ID" value="KAK8502364.1"/>
    <property type="molecule type" value="Genomic_DNA"/>
</dbReference>